<reference evidence="3" key="1">
    <citation type="submission" date="2020-01" db="EMBL/GenBank/DDBJ databases">
        <title>Draft genome sequence of the Termite Coptotermes fromosanus.</title>
        <authorList>
            <person name="Itakura S."/>
            <person name="Yosikawa Y."/>
            <person name="Umezawa K."/>
        </authorList>
    </citation>
    <scope>NUCLEOTIDE SEQUENCE [LARGE SCALE GENOMIC DNA]</scope>
</reference>
<dbReference type="Pfam" id="PF17919">
    <property type="entry name" value="RT_RNaseH_2"/>
    <property type="match status" value="1"/>
</dbReference>
<dbReference type="Gene3D" id="3.10.10.10">
    <property type="entry name" value="HIV Type 1 Reverse Transcriptase, subunit A, domain 1"/>
    <property type="match status" value="1"/>
</dbReference>
<dbReference type="Proteomes" id="UP000502823">
    <property type="component" value="Unassembled WGS sequence"/>
</dbReference>
<name>A0A6L2PJM7_COPFO</name>
<dbReference type="EMBL" id="BLKM01000306">
    <property type="protein sequence ID" value="GFG31392.1"/>
    <property type="molecule type" value="Genomic_DNA"/>
</dbReference>
<dbReference type="PANTHER" id="PTHR33064:SF37">
    <property type="entry name" value="RIBONUCLEASE H"/>
    <property type="match status" value="1"/>
</dbReference>
<dbReference type="InterPro" id="IPR041577">
    <property type="entry name" value="RT_RNaseH_2"/>
</dbReference>
<dbReference type="GO" id="GO:0071897">
    <property type="term" value="P:DNA biosynthetic process"/>
    <property type="evidence" value="ECO:0007669"/>
    <property type="project" value="UniProtKB-ARBA"/>
</dbReference>
<dbReference type="SUPFAM" id="SSF56672">
    <property type="entry name" value="DNA/RNA polymerases"/>
    <property type="match status" value="1"/>
</dbReference>
<dbReference type="Gene3D" id="3.30.70.270">
    <property type="match status" value="2"/>
</dbReference>
<dbReference type="InterPro" id="IPR051320">
    <property type="entry name" value="Viral_Replic_Matur_Polypro"/>
</dbReference>
<evidence type="ECO:0000313" key="2">
    <source>
        <dbReference type="EMBL" id="GFG31392.1"/>
    </source>
</evidence>
<proteinExistence type="predicted"/>
<keyword evidence="3" id="KW-1185">Reference proteome</keyword>
<dbReference type="AlphaFoldDB" id="A0A6L2PJM7"/>
<comment type="caution">
    <text evidence="2">The sequence shown here is derived from an EMBL/GenBank/DDBJ whole genome shotgun (WGS) entry which is preliminary data.</text>
</comment>
<evidence type="ECO:0000313" key="3">
    <source>
        <dbReference type="Proteomes" id="UP000502823"/>
    </source>
</evidence>
<dbReference type="InterPro" id="IPR043502">
    <property type="entry name" value="DNA/RNA_pol_sf"/>
</dbReference>
<dbReference type="InParanoid" id="A0A6L2PJM7"/>
<dbReference type="OrthoDB" id="3863715at2759"/>
<gene>
    <name evidence="2" type="ORF">Cfor_00744</name>
</gene>
<dbReference type="InterPro" id="IPR043128">
    <property type="entry name" value="Rev_trsase/Diguanyl_cyclase"/>
</dbReference>
<organism evidence="2 3">
    <name type="scientific">Coptotermes formosanus</name>
    <name type="common">Formosan subterranean termite</name>
    <dbReference type="NCBI Taxonomy" id="36987"/>
    <lineage>
        <taxon>Eukaryota</taxon>
        <taxon>Metazoa</taxon>
        <taxon>Ecdysozoa</taxon>
        <taxon>Arthropoda</taxon>
        <taxon>Hexapoda</taxon>
        <taxon>Insecta</taxon>
        <taxon>Pterygota</taxon>
        <taxon>Neoptera</taxon>
        <taxon>Polyneoptera</taxon>
        <taxon>Dictyoptera</taxon>
        <taxon>Blattodea</taxon>
        <taxon>Blattoidea</taxon>
        <taxon>Termitoidae</taxon>
        <taxon>Rhinotermitidae</taxon>
        <taxon>Coptotermes</taxon>
    </lineage>
</organism>
<accession>A0A6L2PJM7</accession>
<dbReference type="CDD" id="cd09274">
    <property type="entry name" value="RNase_HI_RT_Ty3"/>
    <property type="match status" value="1"/>
</dbReference>
<feature type="domain" description="Reverse transcriptase/retrotransposon-derived protein RNase H-like" evidence="1">
    <location>
        <begin position="165"/>
        <end position="263"/>
    </location>
</feature>
<protein>
    <recommendedName>
        <fullName evidence="1">Reverse transcriptase/retrotransposon-derived protein RNase H-like domain-containing protein</fullName>
    </recommendedName>
</protein>
<sequence>MVPDRAIVEPMHQLLQRFSGVNYITSLDMSSALLQIPLAVASRKWTAFQFESKVYRYTRVPYGLKTSNSAFIGALQNLMGCESSEYVLNCVDDRIKFLGHIISRNFELPDPQRIEALLNFPELKNQRQLRKFLSITNFHQRFIINYANCVAPLLELLRKGCRGQWTADKQRAFEILRERFAHSNGLVHADNQLSYIVNSDASGRVTGAILVQQNEDGKISIVSTASRVLTQTEQRYTTCEMELLAVVYAFSKFRIYIYGSKVILNTDNKDLSFGDRCAITSNTVARWSLEIQSHDLELST</sequence>
<dbReference type="PANTHER" id="PTHR33064">
    <property type="entry name" value="POL PROTEIN"/>
    <property type="match status" value="1"/>
</dbReference>
<evidence type="ECO:0000259" key="1">
    <source>
        <dbReference type="Pfam" id="PF17919"/>
    </source>
</evidence>